<dbReference type="Pfam" id="PF12698">
    <property type="entry name" value="ABC2_membrane_3"/>
    <property type="match status" value="1"/>
</dbReference>
<feature type="domain" description="ABC-2 type transporter transmembrane" evidence="6">
    <location>
        <begin position="185"/>
        <end position="376"/>
    </location>
</feature>
<protein>
    <submittedName>
        <fullName evidence="7">ABC transporter permease</fullName>
    </submittedName>
</protein>
<dbReference type="EMBL" id="WTYT01000003">
    <property type="protein sequence ID" value="MXO65784.1"/>
    <property type="molecule type" value="Genomic_DNA"/>
</dbReference>
<reference evidence="7 8" key="1">
    <citation type="submission" date="2019-12" db="EMBL/GenBank/DDBJ databases">
        <title>Genomic-based taxomic classification of the family Erythrobacteraceae.</title>
        <authorList>
            <person name="Xu L."/>
        </authorList>
    </citation>
    <scope>NUCLEOTIDE SEQUENCE [LARGE SCALE GENOMIC DNA]</scope>
    <source>
        <strain evidence="7 8">LMG 29518</strain>
    </source>
</reference>
<keyword evidence="8" id="KW-1185">Reference proteome</keyword>
<dbReference type="GO" id="GO:0140359">
    <property type="term" value="F:ABC-type transporter activity"/>
    <property type="evidence" value="ECO:0007669"/>
    <property type="project" value="InterPro"/>
</dbReference>
<dbReference type="RefSeq" id="WP_160736209.1">
    <property type="nucleotide sequence ID" value="NZ_WTYT01000003.1"/>
</dbReference>
<accession>A0A6I4T3E4</accession>
<dbReference type="OrthoDB" id="7388589at2"/>
<evidence type="ECO:0000259" key="6">
    <source>
        <dbReference type="Pfam" id="PF12698"/>
    </source>
</evidence>
<dbReference type="Proteomes" id="UP000438476">
    <property type="component" value="Unassembled WGS sequence"/>
</dbReference>
<evidence type="ECO:0000256" key="5">
    <source>
        <dbReference type="SAM" id="Phobius"/>
    </source>
</evidence>
<keyword evidence="3 5" id="KW-1133">Transmembrane helix</keyword>
<name>A0A6I4T3E4_9SPHN</name>
<dbReference type="AlphaFoldDB" id="A0A6I4T3E4"/>
<keyword evidence="4 5" id="KW-0472">Membrane</keyword>
<feature type="transmembrane region" description="Helical" evidence="5">
    <location>
        <begin position="30"/>
        <end position="48"/>
    </location>
</feature>
<proteinExistence type="predicted"/>
<feature type="transmembrane region" description="Helical" evidence="5">
    <location>
        <begin position="181"/>
        <end position="203"/>
    </location>
</feature>
<feature type="transmembrane region" description="Helical" evidence="5">
    <location>
        <begin position="268"/>
        <end position="297"/>
    </location>
</feature>
<dbReference type="GO" id="GO:0016020">
    <property type="term" value="C:membrane"/>
    <property type="evidence" value="ECO:0007669"/>
    <property type="project" value="UniProtKB-SubCell"/>
</dbReference>
<feature type="transmembrane region" description="Helical" evidence="5">
    <location>
        <begin position="232"/>
        <end position="256"/>
    </location>
</feature>
<evidence type="ECO:0000256" key="2">
    <source>
        <dbReference type="ARBA" id="ARBA00022692"/>
    </source>
</evidence>
<keyword evidence="2 5" id="KW-0812">Transmembrane</keyword>
<sequence>MTGAAGRLSFWSAAWVIARRDFLAILTSRAFLFFLLGPLFPLIVGVLAGSIGQSIDRGGGATAPIAVAMEQSDADRVIAAREQFASSLNDFAPPLRKVGALPAGMAPSEFMDAHGSEFSGVLYGSLQSPGLAGSPALLENSKGPLTMLCSWAAAASVPKLPELALTPTAAPDTAQRPRDRLVTAQAAQTLLFLLIMLLAGMVLSNLVEEKGNKIIEILAAAIPMDALFLGKLFAMLGISTVGIAIWGSCAALILMLGGSALGAITAPAVGWTAFFALGTIYFAMGYLLLGSIFLAIGSLATTVREVQTLSMPVTMFQVLVFFFASLAIAHQGDILEWIAIAFPLSSPFAMIARAATQPELWPHALALCWQIACVALFIRLGARLFRRKVMQSGTPQGKAGNAGRRRLWTLLRKGSESRG</sequence>
<feature type="transmembrane region" description="Helical" evidence="5">
    <location>
        <begin position="361"/>
        <end position="382"/>
    </location>
</feature>
<evidence type="ECO:0000313" key="7">
    <source>
        <dbReference type="EMBL" id="MXO65784.1"/>
    </source>
</evidence>
<evidence type="ECO:0000256" key="4">
    <source>
        <dbReference type="ARBA" id="ARBA00023136"/>
    </source>
</evidence>
<gene>
    <name evidence="7" type="ORF">GRI91_08460</name>
</gene>
<dbReference type="InterPro" id="IPR013525">
    <property type="entry name" value="ABC2_TM"/>
</dbReference>
<comment type="caution">
    <text evidence="7">The sequence shown here is derived from an EMBL/GenBank/DDBJ whole genome shotgun (WGS) entry which is preliminary data.</text>
</comment>
<evidence type="ECO:0000313" key="8">
    <source>
        <dbReference type="Proteomes" id="UP000438476"/>
    </source>
</evidence>
<organism evidence="7 8">
    <name type="scientific">Altericroceibacterium endophyticum</name>
    <dbReference type="NCBI Taxonomy" id="1808508"/>
    <lineage>
        <taxon>Bacteria</taxon>
        <taxon>Pseudomonadati</taxon>
        <taxon>Pseudomonadota</taxon>
        <taxon>Alphaproteobacteria</taxon>
        <taxon>Sphingomonadales</taxon>
        <taxon>Erythrobacteraceae</taxon>
        <taxon>Altericroceibacterium</taxon>
    </lineage>
</organism>
<comment type="subcellular location">
    <subcellularLocation>
        <location evidence="1">Membrane</location>
        <topology evidence="1">Multi-pass membrane protein</topology>
    </subcellularLocation>
</comment>
<evidence type="ECO:0000256" key="1">
    <source>
        <dbReference type="ARBA" id="ARBA00004141"/>
    </source>
</evidence>
<evidence type="ECO:0000256" key="3">
    <source>
        <dbReference type="ARBA" id="ARBA00022989"/>
    </source>
</evidence>